<dbReference type="PANTHER" id="PTHR48094:SF11">
    <property type="entry name" value="GLUTATHIONE-INDEPENDENT GLYOXALASE HSP31-RELATED"/>
    <property type="match status" value="1"/>
</dbReference>
<dbReference type="InterPro" id="IPR002818">
    <property type="entry name" value="DJ-1/PfpI"/>
</dbReference>
<evidence type="ECO:0000256" key="1">
    <source>
        <dbReference type="ARBA" id="ARBA00023016"/>
    </source>
</evidence>
<dbReference type="Proteomes" id="UP001491310">
    <property type="component" value="Unassembled WGS sequence"/>
</dbReference>
<dbReference type="InterPro" id="IPR029062">
    <property type="entry name" value="Class_I_gatase-like"/>
</dbReference>
<keyword evidence="2" id="KW-0456">Lyase</keyword>
<dbReference type="CDD" id="cd03141">
    <property type="entry name" value="GATase1_Hsp31_like"/>
    <property type="match status" value="1"/>
</dbReference>
<evidence type="ECO:0000313" key="6">
    <source>
        <dbReference type="Proteomes" id="UP001491310"/>
    </source>
</evidence>
<gene>
    <name evidence="5" type="ORF">WJX75_002685</name>
</gene>
<name>A0ABR2YHR9_9CHLO</name>
<proteinExistence type="inferred from homology"/>
<dbReference type="EMBL" id="JALJOT010000011">
    <property type="protein sequence ID" value="KAK9905593.1"/>
    <property type="molecule type" value="Genomic_DNA"/>
</dbReference>
<evidence type="ECO:0000313" key="5">
    <source>
        <dbReference type="EMBL" id="KAK9905593.1"/>
    </source>
</evidence>
<comment type="caution">
    <text evidence="5">The sequence shown here is derived from an EMBL/GenBank/DDBJ whole genome shotgun (WGS) entry which is preliminary data.</text>
</comment>
<organism evidence="5 6">
    <name type="scientific">Coccomyxa subellipsoidea</name>
    <dbReference type="NCBI Taxonomy" id="248742"/>
    <lineage>
        <taxon>Eukaryota</taxon>
        <taxon>Viridiplantae</taxon>
        <taxon>Chlorophyta</taxon>
        <taxon>core chlorophytes</taxon>
        <taxon>Trebouxiophyceae</taxon>
        <taxon>Trebouxiophyceae incertae sedis</taxon>
        <taxon>Coccomyxaceae</taxon>
        <taxon>Coccomyxa</taxon>
    </lineage>
</organism>
<keyword evidence="6" id="KW-1185">Reference proteome</keyword>
<evidence type="ECO:0000256" key="2">
    <source>
        <dbReference type="ARBA" id="ARBA00023239"/>
    </source>
</evidence>
<dbReference type="Gene3D" id="3.40.50.880">
    <property type="match status" value="1"/>
</dbReference>
<evidence type="ECO:0000256" key="3">
    <source>
        <dbReference type="ARBA" id="ARBA00038493"/>
    </source>
</evidence>
<accession>A0ABR2YHR9</accession>
<dbReference type="PANTHER" id="PTHR48094">
    <property type="entry name" value="PROTEIN/NUCLEIC ACID DEGLYCASE DJ-1-RELATED"/>
    <property type="match status" value="1"/>
</dbReference>
<dbReference type="SUPFAM" id="SSF52317">
    <property type="entry name" value="Class I glutamine amidotransferase-like"/>
    <property type="match status" value="1"/>
</dbReference>
<feature type="domain" description="DJ-1/PfpI" evidence="4">
    <location>
        <begin position="26"/>
        <end position="221"/>
    </location>
</feature>
<dbReference type="InterPro" id="IPR050325">
    <property type="entry name" value="Prot/Nucl_acid_deglycase"/>
</dbReference>
<evidence type="ECO:0000259" key="4">
    <source>
        <dbReference type="Pfam" id="PF01965"/>
    </source>
</evidence>
<comment type="similarity">
    <text evidence="3">Belongs to the peptidase C56 family. HSP31-like subfamily.</text>
</comment>
<protein>
    <recommendedName>
        <fullName evidence="4">DJ-1/PfpI domain-containing protein</fullName>
    </recommendedName>
</protein>
<reference evidence="5 6" key="1">
    <citation type="journal article" date="2024" name="Nat. Commun.">
        <title>Phylogenomics reveals the evolutionary origins of lichenization in chlorophyte algae.</title>
        <authorList>
            <person name="Puginier C."/>
            <person name="Libourel C."/>
            <person name="Otte J."/>
            <person name="Skaloud P."/>
            <person name="Haon M."/>
            <person name="Grisel S."/>
            <person name="Petersen M."/>
            <person name="Berrin J.G."/>
            <person name="Delaux P.M."/>
            <person name="Dal Grande F."/>
            <person name="Keller J."/>
        </authorList>
    </citation>
    <scope>NUCLEOTIDE SEQUENCE [LARGE SCALE GENOMIC DNA]</scope>
    <source>
        <strain evidence="5 6">SAG 216-7</strain>
    </source>
</reference>
<sequence length="225" mass="23455">MGKKVLTVSTSADALGGDATGLWLEELAAPYLILKSKGYDVTIASIKGGKIPLDPTSMKSENIVGHAQTFLDSKEAMALLENSVPIAGLKADDYDAIFIPGGHGVAVDGPTDLTLRTLISDFAAKGKIVSAVCHGPVAFSGPEVNGKPLVAGKRVTCFSDSEENTVGKSHLVPFLPEARLRELGGLYEKGDDWTSHVVVDGKLITGQNPQSSEKIGEAIAEALAA</sequence>
<dbReference type="Pfam" id="PF01965">
    <property type="entry name" value="DJ-1_PfpI"/>
    <property type="match status" value="1"/>
</dbReference>
<keyword evidence="1" id="KW-0346">Stress response</keyword>